<dbReference type="RefSeq" id="WP_206561399.1">
    <property type="nucleotide sequence ID" value="NZ_JAFKCZ010000011.1"/>
</dbReference>
<accession>A0A939DGZ6</accession>
<dbReference type="InterPro" id="IPR016292">
    <property type="entry name" value="Epoxide_hydrolase"/>
</dbReference>
<dbReference type="AlphaFoldDB" id="A0A939DGZ6"/>
<comment type="similarity">
    <text evidence="1">Belongs to the peptidase S33 family.</text>
</comment>
<evidence type="ECO:0000259" key="5">
    <source>
        <dbReference type="Pfam" id="PF06441"/>
    </source>
</evidence>
<feature type="active site" description="Proton acceptor" evidence="4">
    <location>
        <position position="361"/>
    </location>
</feature>
<comment type="caution">
    <text evidence="6">The sequence shown here is derived from an EMBL/GenBank/DDBJ whole genome shotgun (WGS) entry which is preliminary data.</text>
</comment>
<dbReference type="Gene3D" id="3.40.50.1820">
    <property type="entry name" value="alpha/beta hydrolase"/>
    <property type="match status" value="1"/>
</dbReference>
<dbReference type="Pfam" id="PF06441">
    <property type="entry name" value="EHN"/>
    <property type="match status" value="1"/>
</dbReference>
<name>A0A939DGZ6_9GAMM</name>
<feature type="active site" description="Proton donor" evidence="4">
    <location>
        <position position="310"/>
    </location>
</feature>
<feature type="active site" description="Nucleophile" evidence="4">
    <location>
        <position position="179"/>
    </location>
</feature>
<dbReference type="InterPro" id="IPR010497">
    <property type="entry name" value="Epoxide_hydro_N"/>
</dbReference>
<evidence type="ECO:0000313" key="7">
    <source>
        <dbReference type="Proteomes" id="UP000664303"/>
    </source>
</evidence>
<evidence type="ECO:0000256" key="3">
    <source>
        <dbReference type="ARBA" id="ARBA00022801"/>
    </source>
</evidence>
<dbReference type="GO" id="GO:0097176">
    <property type="term" value="P:epoxide metabolic process"/>
    <property type="evidence" value="ECO:0007669"/>
    <property type="project" value="TreeGrafter"/>
</dbReference>
<keyword evidence="7" id="KW-1185">Reference proteome</keyword>
<dbReference type="GO" id="GO:0004301">
    <property type="term" value="F:epoxide hydrolase activity"/>
    <property type="evidence" value="ECO:0007669"/>
    <property type="project" value="TreeGrafter"/>
</dbReference>
<dbReference type="EMBL" id="JAFKCZ010000011">
    <property type="protein sequence ID" value="MBN7797950.1"/>
    <property type="molecule type" value="Genomic_DNA"/>
</dbReference>
<dbReference type="InterPro" id="IPR029058">
    <property type="entry name" value="AB_hydrolase_fold"/>
</dbReference>
<evidence type="ECO:0000256" key="4">
    <source>
        <dbReference type="PIRSR" id="PIRSR001112-1"/>
    </source>
</evidence>
<gene>
    <name evidence="6" type="ORF">JYP50_15170</name>
</gene>
<proteinExistence type="inferred from homology"/>
<dbReference type="SUPFAM" id="SSF53474">
    <property type="entry name" value="alpha/beta-Hydrolases"/>
    <property type="match status" value="1"/>
</dbReference>
<keyword evidence="2" id="KW-0058">Aromatic hydrocarbons catabolism</keyword>
<dbReference type="Proteomes" id="UP000664303">
    <property type="component" value="Unassembled WGS sequence"/>
</dbReference>
<dbReference type="PANTHER" id="PTHR21661">
    <property type="entry name" value="EPOXIDE HYDROLASE 1-RELATED"/>
    <property type="match status" value="1"/>
</dbReference>
<dbReference type="PRINTS" id="PR00412">
    <property type="entry name" value="EPOXHYDRLASE"/>
</dbReference>
<sequence>MTESIRPFTIDVPESTLRDLHARLANTRWPDRETVDDWSQGIPLNYVRDVADYWAKDYDWRARERHLNRWPQFVTDIAGTGIHFIHARSPHADALPLILSHGWPGSVVEFHKVIAPLVDPTAHGGDASEAFHVVAPSLPGYGFSGKPATSGTGVERIGRLWGELMARLGYERYVAQGGDWGSMVTQSMGQTETGHCAGIHINMPIVLPDPDTMAELTPTEQAALEAMDDYQRWGSGYSKQQSTRPQTLGYALADSPVGQLAWVLEKFQAWTDCERDGKKHPEHVLTRDELLDNVMFYWLNNAAASSARLYWESFNTPNLDPIAMPVGCSIFPREIFRSSRRWAEKRFHNLIYWNELDRGGHFAAFEQPELFVGELRAAFRSLRQY</sequence>
<feature type="domain" description="Epoxide hydrolase N-terminal" evidence="5">
    <location>
        <begin position="5"/>
        <end position="110"/>
    </location>
</feature>
<evidence type="ECO:0000256" key="1">
    <source>
        <dbReference type="ARBA" id="ARBA00010088"/>
    </source>
</evidence>
<evidence type="ECO:0000256" key="2">
    <source>
        <dbReference type="ARBA" id="ARBA00022797"/>
    </source>
</evidence>
<reference evidence="6" key="1">
    <citation type="submission" date="2021-02" db="EMBL/GenBank/DDBJ databases">
        <title>PHA producing bacteria isolated from coastal sediment in Guangdong, Shenzhen.</title>
        <authorList>
            <person name="Zheng W."/>
            <person name="Yu S."/>
            <person name="Huang Y."/>
        </authorList>
    </citation>
    <scope>NUCLEOTIDE SEQUENCE</scope>
    <source>
        <strain evidence="6">TN14-10</strain>
    </source>
</reference>
<protein>
    <submittedName>
        <fullName evidence="6">Epoxide hydrolase</fullName>
    </submittedName>
</protein>
<dbReference type="PANTHER" id="PTHR21661:SF35">
    <property type="entry name" value="EPOXIDE HYDROLASE"/>
    <property type="match status" value="1"/>
</dbReference>
<keyword evidence="3 6" id="KW-0378">Hydrolase</keyword>
<dbReference type="PIRSF" id="PIRSF001112">
    <property type="entry name" value="Epoxide_hydrolase"/>
    <property type="match status" value="1"/>
</dbReference>
<evidence type="ECO:0000313" key="6">
    <source>
        <dbReference type="EMBL" id="MBN7797950.1"/>
    </source>
</evidence>
<organism evidence="6 7">
    <name type="scientific">Parahaliea mediterranea</name>
    <dbReference type="NCBI Taxonomy" id="651086"/>
    <lineage>
        <taxon>Bacteria</taxon>
        <taxon>Pseudomonadati</taxon>
        <taxon>Pseudomonadota</taxon>
        <taxon>Gammaproteobacteria</taxon>
        <taxon>Cellvibrionales</taxon>
        <taxon>Halieaceae</taxon>
        <taxon>Parahaliea</taxon>
    </lineage>
</organism>
<dbReference type="InterPro" id="IPR000639">
    <property type="entry name" value="Epox_hydrolase-like"/>
</dbReference>